<dbReference type="Proteomes" id="UP000238701">
    <property type="component" value="Unassembled WGS sequence"/>
</dbReference>
<dbReference type="AlphaFoldDB" id="A0A2U3KRS0"/>
<organism evidence="1 2">
    <name type="scientific">Candidatus Sulfotelmatobacter kueseliae</name>
    <dbReference type="NCBI Taxonomy" id="2042962"/>
    <lineage>
        <taxon>Bacteria</taxon>
        <taxon>Pseudomonadati</taxon>
        <taxon>Acidobacteriota</taxon>
        <taxon>Terriglobia</taxon>
        <taxon>Terriglobales</taxon>
        <taxon>Candidatus Korobacteraceae</taxon>
        <taxon>Candidatus Sulfotelmatobacter</taxon>
    </lineage>
</organism>
<protein>
    <submittedName>
        <fullName evidence="1">Uncharacterized protein</fullName>
    </submittedName>
</protein>
<evidence type="ECO:0000313" key="1">
    <source>
        <dbReference type="EMBL" id="SPF42310.1"/>
    </source>
</evidence>
<proteinExistence type="predicted"/>
<accession>A0A2U3KRS0</accession>
<dbReference type="EMBL" id="OMOD01000138">
    <property type="protein sequence ID" value="SPF42310.1"/>
    <property type="molecule type" value="Genomic_DNA"/>
</dbReference>
<gene>
    <name evidence="1" type="ORF">SBA1_440008</name>
</gene>
<evidence type="ECO:0000313" key="2">
    <source>
        <dbReference type="Proteomes" id="UP000238701"/>
    </source>
</evidence>
<sequence length="27" mass="3164">MCETVGFDVTLFTRLVVLLYSLTELHY</sequence>
<reference evidence="2" key="1">
    <citation type="submission" date="2018-02" db="EMBL/GenBank/DDBJ databases">
        <authorList>
            <person name="Hausmann B."/>
        </authorList>
    </citation>
    <scope>NUCLEOTIDE SEQUENCE [LARGE SCALE GENOMIC DNA]</scope>
    <source>
        <strain evidence="2">Peat soil MAG SbA1</strain>
    </source>
</reference>
<name>A0A2U3KRS0_9BACT</name>